<accession>A0AAD1XP24</accession>
<dbReference type="EMBL" id="CAMPGE010017729">
    <property type="protein sequence ID" value="CAI2376187.1"/>
    <property type="molecule type" value="Genomic_DNA"/>
</dbReference>
<protein>
    <submittedName>
        <fullName evidence="1">Uncharacterized protein</fullName>
    </submittedName>
</protein>
<comment type="caution">
    <text evidence="1">The sequence shown here is derived from an EMBL/GenBank/DDBJ whole genome shotgun (WGS) entry which is preliminary data.</text>
</comment>
<evidence type="ECO:0000313" key="1">
    <source>
        <dbReference type="EMBL" id="CAI2376187.1"/>
    </source>
</evidence>
<dbReference type="Proteomes" id="UP001295684">
    <property type="component" value="Unassembled WGS sequence"/>
</dbReference>
<evidence type="ECO:0000313" key="2">
    <source>
        <dbReference type="Proteomes" id="UP001295684"/>
    </source>
</evidence>
<sequence length="71" mass="8253">MTNLYSLAPATMPTKSYCFIKDINILDFIFIPYNLKLFPGSCHCWIFDFISIAVNISHSPMDQEKINILRH</sequence>
<reference evidence="1" key="1">
    <citation type="submission" date="2023-07" db="EMBL/GenBank/DDBJ databases">
        <authorList>
            <consortium name="AG Swart"/>
            <person name="Singh M."/>
            <person name="Singh A."/>
            <person name="Seah K."/>
            <person name="Emmerich C."/>
        </authorList>
    </citation>
    <scope>NUCLEOTIDE SEQUENCE</scope>
    <source>
        <strain evidence="1">DP1</strain>
    </source>
</reference>
<gene>
    <name evidence="1" type="ORF">ECRASSUSDP1_LOCUS17556</name>
</gene>
<keyword evidence="2" id="KW-1185">Reference proteome</keyword>
<proteinExistence type="predicted"/>
<name>A0AAD1XP24_EUPCR</name>
<organism evidence="1 2">
    <name type="scientific">Euplotes crassus</name>
    <dbReference type="NCBI Taxonomy" id="5936"/>
    <lineage>
        <taxon>Eukaryota</taxon>
        <taxon>Sar</taxon>
        <taxon>Alveolata</taxon>
        <taxon>Ciliophora</taxon>
        <taxon>Intramacronucleata</taxon>
        <taxon>Spirotrichea</taxon>
        <taxon>Hypotrichia</taxon>
        <taxon>Euplotida</taxon>
        <taxon>Euplotidae</taxon>
        <taxon>Moneuplotes</taxon>
    </lineage>
</organism>
<dbReference type="AlphaFoldDB" id="A0AAD1XP24"/>